<evidence type="ECO:0000256" key="4">
    <source>
        <dbReference type="SAM" id="SignalP"/>
    </source>
</evidence>
<comment type="caution">
    <text evidence="6">The sequence shown here is derived from an EMBL/GenBank/DDBJ whole genome shotgun (WGS) entry which is preliminary data.</text>
</comment>
<dbReference type="GO" id="GO:0030599">
    <property type="term" value="F:pectinesterase activity"/>
    <property type="evidence" value="ECO:0007669"/>
    <property type="project" value="InterPro"/>
</dbReference>
<reference evidence="6" key="1">
    <citation type="submission" date="2018-07" db="EMBL/GenBank/DDBJ databases">
        <title>Genome assembly of strain Ka43.</title>
        <authorList>
            <person name="Kukolya J."/>
            <person name="Nagy I."/>
            <person name="Horvath B."/>
            <person name="Toth A."/>
        </authorList>
    </citation>
    <scope>NUCLEOTIDE SEQUENCE</scope>
    <source>
        <strain evidence="6">KB43</strain>
    </source>
</reference>
<dbReference type="InterPro" id="IPR000070">
    <property type="entry name" value="Pectinesterase_cat"/>
</dbReference>
<dbReference type="Gene3D" id="2.160.20.10">
    <property type="entry name" value="Single-stranded right-handed beta-helix, Pectin lyase-like"/>
    <property type="match status" value="1"/>
</dbReference>
<evidence type="ECO:0000313" key="6">
    <source>
        <dbReference type="EMBL" id="MBE8716361.1"/>
    </source>
</evidence>
<name>A0A928V3Q6_9GAMM</name>
<evidence type="ECO:0000256" key="2">
    <source>
        <dbReference type="ARBA" id="ARBA00022801"/>
    </source>
</evidence>
<feature type="domain" description="Pectinesterase catalytic" evidence="5">
    <location>
        <begin position="43"/>
        <end position="355"/>
    </location>
</feature>
<dbReference type="Pfam" id="PF01095">
    <property type="entry name" value="Pectinesterase"/>
    <property type="match status" value="1"/>
</dbReference>
<organism evidence="6 7">
    <name type="scientific">Cellvibrio polysaccharolyticus</name>
    <dbReference type="NCBI Taxonomy" id="2082724"/>
    <lineage>
        <taxon>Bacteria</taxon>
        <taxon>Pseudomonadati</taxon>
        <taxon>Pseudomonadota</taxon>
        <taxon>Gammaproteobacteria</taxon>
        <taxon>Cellvibrionales</taxon>
        <taxon>Cellvibrionaceae</taxon>
        <taxon>Cellvibrio</taxon>
    </lineage>
</organism>
<keyword evidence="7" id="KW-1185">Reference proteome</keyword>
<evidence type="ECO:0000313" key="7">
    <source>
        <dbReference type="Proteomes" id="UP000652567"/>
    </source>
</evidence>
<gene>
    <name evidence="6" type="ORF">C4F51_04080</name>
</gene>
<evidence type="ECO:0000256" key="1">
    <source>
        <dbReference type="ARBA" id="ARBA00008891"/>
    </source>
</evidence>
<dbReference type="AlphaFoldDB" id="A0A928V3Q6"/>
<sequence>MLFMIRTMAPLTLLVTLLGVSACGAKQDAVVTNANAHTTDQSAIVGGNAPGAFATIQAALDAAPKDETLRYRILITAGSYKEKLVITRPNMEIRGEGEAKTVIHFDTYAGNSKGYREDGWGTPGSAVVAINTTDIHLEDLTIDNTFDFLDNDAKKTRNDPDAVADSQAVALLLDTASDRISANRVSLHGYQDTLFVHGNRAYFYQSTISGNVDFIFGQANTVFEQSTIVSRPRNSTFEEGEIHSFVTAPSTNIGREYGLTFIDSKLTREDGVPDNSITLGRPWHPTTTFADGRYADPDAIGKAVFIRTFMDSHINPVGWSSMSGTAPDGTKSRIFTPEESRFFEYKSTGPGAVVNAQRPQLSDSEAAAYTLENIFQDWQPKK</sequence>
<comment type="similarity">
    <text evidence="1">Belongs to the pectinesterase family.</text>
</comment>
<dbReference type="PROSITE" id="PS51257">
    <property type="entry name" value="PROKAR_LIPOPROTEIN"/>
    <property type="match status" value="1"/>
</dbReference>
<dbReference type="Proteomes" id="UP000652567">
    <property type="component" value="Unassembled WGS sequence"/>
</dbReference>
<keyword evidence="2" id="KW-0378">Hydrolase</keyword>
<keyword evidence="4" id="KW-0732">Signal</keyword>
<proteinExistence type="inferred from homology"/>
<keyword evidence="3" id="KW-0063">Aspartyl esterase</keyword>
<dbReference type="PANTHER" id="PTHR31321">
    <property type="entry name" value="ACYL-COA THIOESTER HYDROLASE YBHC-RELATED"/>
    <property type="match status" value="1"/>
</dbReference>
<dbReference type="InterPro" id="IPR012334">
    <property type="entry name" value="Pectin_lyas_fold"/>
</dbReference>
<dbReference type="RefSeq" id="WP_193907363.1">
    <property type="nucleotide sequence ID" value="NZ_PRDL01000001.1"/>
</dbReference>
<feature type="signal peptide" evidence="4">
    <location>
        <begin position="1"/>
        <end position="22"/>
    </location>
</feature>
<dbReference type="SUPFAM" id="SSF51126">
    <property type="entry name" value="Pectin lyase-like"/>
    <property type="match status" value="1"/>
</dbReference>
<feature type="chain" id="PRO_5037756143" evidence="4">
    <location>
        <begin position="23"/>
        <end position="382"/>
    </location>
</feature>
<evidence type="ECO:0000256" key="3">
    <source>
        <dbReference type="ARBA" id="ARBA00023085"/>
    </source>
</evidence>
<accession>A0A928V3Q6</accession>
<dbReference type="EMBL" id="PRDL01000001">
    <property type="protein sequence ID" value="MBE8716361.1"/>
    <property type="molecule type" value="Genomic_DNA"/>
</dbReference>
<dbReference type="GO" id="GO:0009279">
    <property type="term" value="C:cell outer membrane"/>
    <property type="evidence" value="ECO:0007669"/>
    <property type="project" value="TreeGrafter"/>
</dbReference>
<dbReference type="GO" id="GO:0042545">
    <property type="term" value="P:cell wall modification"/>
    <property type="evidence" value="ECO:0007669"/>
    <property type="project" value="InterPro"/>
</dbReference>
<dbReference type="InterPro" id="IPR011050">
    <property type="entry name" value="Pectin_lyase_fold/virulence"/>
</dbReference>
<dbReference type="PANTHER" id="PTHR31321:SF57">
    <property type="entry name" value="PECTINESTERASE 53-RELATED"/>
    <property type="match status" value="1"/>
</dbReference>
<protein>
    <submittedName>
        <fullName evidence="6">Pectin esterase</fullName>
    </submittedName>
</protein>
<evidence type="ECO:0000259" key="5">
    <source>
        <dbReference type="Pfam" id="PF01095"/>
    </source>
</evidence>